<proteinExistence type="predicted"/>
<organism evidence="2">
    <name type="scientific">marine sediment metagenome</name>
    <dbReference type="NCBI Taxonomy" id="412755"/>
    <lineage>
        <taxon>unclassified sequences</taxon>
        <taxon>metagenomes</taxon>
        <taxon>ecological metagenomes</taxon>
    </lineage>
</organism>
<dbReference type="Gene3D" id="3.40.50.2000">
    <property type="entry name" value="Glycogen Phosphorylase B"/>
    <property type="match status" value="1"/>
</dbReference>
<protein>
    <recommendedName>
        <fullName evidence="1">Methyltransferase type 11 domain-containing protein</fullName>
    </recommendedName>
</protein>
<dbReference type="CDD" id="cd02440">
    <property type="entry name" value="AdoMet_MTases"/>
    <property type="match status" value="1"/>
</dbReference>
<evidence type="ECO:0000313" key="2">
    <source>
        <dbReference type="EMBL" id="GAH88196.1"/>
    </source>
</evidence>
<dbReference type="SUPFAM" id="SSF53756">
    <property type="entry name" value="UDP-Glycosyltransferase/glycogen phosphorylase"/>
    <property type="match status" value="1"/>
</dbReference>
<dbReference type="EMBL" id="BARU01040117">
    <property type="protein sequence ID" value="GAH88196.1"/>
    <property type="molecule type" value="Genomic_DNA"/>
</dbReference>
<feature type="non-terminal residue" evidence="2">
    <location>
        <position position="1"/>
    </location>
</feature>
<name>X1J0G5_9ZZZZ</name>
<feature type="domain" description="Methyltransferase type 11" evidence="1">
    <location>
        <begin position="147"/>
        <end position="235"/>
    </location>
</feature>
<dbReference type="Pfam" id="PF08241">
    <property type="entry name" value="Methyltransf_11"/>
    <property type="match status" value="1"/>
</dbReference>
<dbReference type="GO" id="GO:0008757">
    <property type="term" value="F:S-adenosylmethionine-dependent methyltransferase activity"/>
    <property type="evidence" value="ECO:0007669"/>
    <property type="project" value="InterPro"/>
</dbReference>
<evidence type="ECO:0000259" key="1">
    <source>
        <dbReference type="Pfam" id="PF08241"/>
    </source>
</evidence>
<dbReference type="SUPFAM" id="SSF53335">
    <property type="entry name" value="S-adenosyl-L-methionine-dependent methyltransferases"/>
    <property type="match status" value="1"/>
</dbReference>
<dbReference type="InterPro" id="IPR013216">
    <property type="entry name" value="Methyltransf_11"/>
</dbReference>
<feature type="non-terminal residue" evidence="2">
    <location>
        <position position="235"/>
    </location>
</feature>
<reference evidence="2" key="1">
    <citation type="journal article" date="2014" name="Front. Microbiol.">
        <title>High frequency of phylogenetically diverse reductive dehalogenase-homologous genes in deep subseafloor sedimentary metagenomes.</title>
        <authorList>
            <person name="Kawai M."/>
            <person name="Futagami T."/>
            <person name="Toyoda A."/>
            <person name="Takaki Y."/>
            <person name="Nishi S."/>
            <person name="Hori S."/>
            <person name="Arai W."/>
            <person name="Tsubouchi T."/>
            <person name="Morono Y."/>
            <person name="Uchiyama I."/>
            <person name="Ito T."/>
            <person name="Fujiyama A."/>
            <person name="Inagaki F."/>
            <person name="Takami H."/>
        </authorList>
    </citation>
    <scope>NUCLEOTIDE SEQUENCE</scope>
    <source>
        <strain evidence="2">Expedition CK06-06</strain>
    </source>
</reference>
<comment type="caution">
    <text evidence="2">The sequence shown here is derived from an EMBL/GenBank/DDBJ whole genome shotgun (WGS) entry which is preliminary data.</text>
</comment>
<accession>X1J0G5</accession>
<sequence length="235" mass="27268">GFGLPPLEALYCMTPVIVFDIPQMRWLLQEDAYYFSTVEGLAQTIVHVFQNPSEAQVKAVHGADRIRKSLTWERAAERLWGHIHQTHKEFWAQVVRRDPSRYAEVYDQEHKRNWAYSVDRFDPTWARHWRAQTFIDLLRKYNVENVLDVGCGTVYPTIFARAGLVVSALDISPECIRQVDEVAEKWGVKDKVHSAVGNAQDLRFYKDNEFDAVIQGELWEHILDPEKAISEGLRV</sequence>
<dbReference type="InterPro" id="IPR029063">
    <property type="entry name" value="SAM-dependent_MTases_sf"/>
</dbReference>
<dbReference type="Gene3D" id="3.40.50.150">
    <property type="entry name" value="Vaccinia Virus protein VP39"/>
    <property type="match status" value="1"/>
</dbReference>
<gene>
    <name evidence="2" type="ORF">S03H2_62076</name>
</gene>
<dbReference type="AlphaFoldDB" id="X1J0G5"/>